<dbReference type="RefSeq" id="WP_013928950.1">
    <property type="nucleotide sequence ID" value="NC_015703.1"/>
</dbReference>
<gene>
    <name evidence="1" type="ordered locus">Runsl_3270</name>
</gene>
<dbReference type="AlphaFoldDB" id="A0A7U3ZLX7"/>
<evidence type="ECO:0000313" key="2">
    <source>
        <dbReference type="Proteomes" id="UP000000493"/>
    </source>
</evidence>
<organism evidence="1 2">
    <name type="scientific">Runella slithyformis (strain ATCC 29530 / DSM 19594 / LMG 11500 / NCIMB 11436 / LSU 4)</name>
    <dbReference type="NCBI Taxonomy" id="761193"/>
    <lineage>
        <taxon>Bacteria</taxon>
        <taxon>Pseudomonadati</taxon>
        <taxon>Bacteroidota</taxon>
        <taxon>Cytophagia</taxon>
        <taxon>Cytophagales</taxon>
        <taxon>Spirosomataceae</taxon>
        <taxon>Runella</taxon>
    </lineage>
</organism>
<protein>
    <submittedName>
        <fullName evidence="1">Uncharacterized protein</fullName>
    </submittedName>
</protein>
<name>A0A7U3ZLX7_RUNSL</name>
<proteinExistence type="predicted"/>
<reference evidence="2" key="1">
    <citation type="submission" date="2011-06" db="EMBL/GenBank/DDBJ databases">
        <title>The complete genome of chromosome of Runella slithyformis DSM 19594.</title>
        <authorList>
            <consortium name="US DOE Joint Genome Institute (JGI-PGF)"/>
            <person name="Lucas S."/>
            <person name="Han J."/>
            <person name="Lapidus A."/>
            <person name="Bruce D."/>
            <person name="Goodwin L."/>
            <person name="Pitluck S."/>
            <person name="Peters L."/>
            <person name="Kyrpides N."/>
            <person name="Mavromatis K."/>
            <person name="Ivanova N."/>
            <person name="Ovchinnikova G."/>
            <person name="Zhang X."/>
            <person name="Misra M."/>
            <person name="Detter J.C."/>
            <person name="Tapia R."/>
            <person name="Han C."/>
            <person name="Land M."/>
            <person name="Hauser L."/>
            <person name="Markowitz V."/>
            <person name="Cheng J.-F."/>
            <person name="Hugenholtz P."/>
            <person name="Woyke T."/>
            <person name="Wu D."/>
            <person name="Tindall B."/>
            <person name="Faehrich R."/>
            <person name="Brambilla E."/>
            <person name="Klenk H.-P."/>
            <person name="Eisen J.A."/>
        </authorList>
    </citation>
    <scope>NUCLEOTIDE SEQUENCE [LARGE SCALE GENOMIC DNA]</scope>
    <source>
        <strain evidence="2">ATCC 29530 / DSM 19594 / LMG 11500 / NCIMB 11436 / LSU 4</strain>
    </source>
</reference>
<dbReference type="EMBL" id="CP002859">
    <property type="protein sequence ID" value="AEI49645.1"/>
    <property type="molecule type" value="Genomic_DNA"/>
</dbReference>
<dbReference type="Proteomes" id="UP000000493">
    <property type="component" value="Chromosome"/>
</dbReference>
<dbReference type="KEGG" id="rsi:Runsl_3270"/>
<evidence type="ECO:0000313" key="1">
    <source>
        <dbReference type="EMBL" id="AEI49645.1"/>
    </source>
</evidence>
<keyword evidence="2" id="KW-1185">Reference proteome</keyword>
<reference evidence="1 2" key="2">
    <citation type="journal article" date="2012" name="Stand. Genomic Sci.">
        <title>Complete genome sequence of the aquatic bacterium Runella slithyformis type strain (LSU 4(T)).</title>
        <authorList>
            <person name="Copeland A."/>
            <person name="Zhang X."/>
            <person name="Misra M."/>
            <person name="Lapidus A."/>
            <person name="Nolan M."/>
            <person name="Lucas S."/>
            <person name="Deshpande S."/>
            <person name="Cheng J.F."/>
            <person name="Tapia R."/>
            <person name="Goodwin L.A."/>
            <person name="Pitluck S."/>
            <person name="Liolios K."/>
            <person name="Pagani I."/>
            <person name="Ivanova N."/>
            <person name="Mikhailova N."/>
            <person name="Pati A."/>
            <person name="Chen A."/>
            <person name="Palaniappan K."/>
            <person name="Land M."/>
            <person name="Hauser L."/>
            <person name="Pan C."/>
            <person name="Jeffries C.D."/>
            <person name="Detter J.C."/>
            <person name="Brambilla E.M."/>
            <person name="Rohde M."/>
            <person name="Djao O.D."/>
            <person name="Goker M."/>
            <person name="Sikorski J."/>
            <person name="Tindall B.J."/>
            <person name="Woyke T."/>
            <person name="Bristow J."/>
            <person name="Eisen J.A."/>
            <person name="Markowitz V."/>
            <person name="Hugenholtz P."/>
            <person name="Kyrpides N.C."/>
            <person name="Klenk H.P."/>
            <person name="Mavromatis K."/>
        </authorList>
    </citation>
    <scope>NUCLEOTIDE SEQUENCE [LARGE SCALE GENOMIC DNA]</scope>
    <source>
        <strain evidence="2">ATCC 29530 / DSM 19594 / LMG 11500 / NCIMB 11436 / LSU 4</strain>
    </source>
</reference>
<sequence length="323" mass="37769">MYHYVKKIDKLENKEEHWYALARPSINSKLNRISVFNKIGDEIFSFSAEDAQELFKKECTIDDFELTGNKLYLLLGKLQKILVFDKSLKMLTDFNIPFVAARFERINTGWIFYKTLNPNNSEEQKYFYHLIKTNEDFDFIKGFWAFQIQVGERVYFDMNEPFGSLKNSVSFTACFNDTIYSVQENGLQFEKLLKFKSDMIRLSEYKDIHQVSKILFDKENPKPFGVSGFCETDNDVFFQVGQNASTVTYLENKTKNKKSYFKFVKSQLGILPAPLDLTSDGLYGVIDEESLGKLPEELISVLNNNIYEKVVEANSVFVYYYYH</sequence>
<accession>A0A7U3ZLX7</accession>